<protein>
    <recommendedName>
        <fullName evidence="14">ADP,ATP carrier protein</fullName>
    </recommendedName>
</protein>
<keyword evidence="5" id="KW-0677">Repeat</keyword>
<evidence type="ECO:0000256" key="2">
    <source>
        <dbReference type="ARBA" id="ARBA00006375"/>
    </source>
</evidence>
<accession>A0A1R2BP66</accession>
<dbReference type="InterPro" id="IPR023395">
    <property type="entry name" value="MCP_dom_sf"/>
</dbReference>
<feature type="transmembrane region" description="Helical" evidence="11">
    <location>
        <begin position="156"/>
        <end position="177"/>
    </location>
</feature>
<dbReference type="Pfam" id="PF00153">
    <property type="entry name" value="Mito_carr"/>
    <property type="match status" value="2"/>
</dbReference>
<dbReference type="PANTHER" id="PTHR45624">
    <property type="entry name" value="MITOCHONDRIAL BASIC AMINO ACIDS TRANSPORTER-RELATED"/>
    <property type="match status" value="1"/>
</dbReference>
<evidence type="ECO:0000313" key="12">
    <source>
        <dbReference type="EMBL" id="OMJ78592.1"/>
    </source>
</evidence>
<keyword evidence="7" id="KW-0496">Mitochondrion</keyword>
<feature type="transmembrane region" description="Helical" evidence="11">
    <location>
        <begin position="237"/>
        <end position="255"/>
    </location>
</feature>
<comment type="similarity">
    <text evidence="2 10">Belongs to the mitochondrial carrier (TC 2.A.29) family.</text>
</comment>
<evidence type="ECO:0000256" key="8">
    <source>
        <dbReference type="ARBA" id="ARBA00023136"/>
    </source>
</evidence>
<keyword evidence="13" id="KW-1185">Reference proteome</keyword>
<reference evidence="12 13" key="1">
    <citation type="submission" date="2016-11" db="EMBL/GenBank/DDBJ databases">
        <title>The macronuclear genome of Stentor coeruleus: a giant cell with tiny introns.</title>
        <authorList>
            <person name="Slabodnick M."/>
            <person name="Ruby J.G."/>
            <person name="Reiff S.B."/>
            <person name="Swart E.C."/>
            <person name="Gosai S."/>
            <person name="Prabakaran S."/>
            <person name="Witkowska E."/>
            <person name="Larue G.E."/>
            <person name="Fisher S."/>
            <person name="Freeman R.M."/>
            <person name="Gunawardena J."/>
            <person name="Chu W."/>
            <person name="Stover N.A."/>
            <person name="Gregory B.D."/>
            <person name="Nowacki M."/>
            <person name="Derisi J."/>
            <person name="Roy S.W."/>
            <person name="Marshall W.F."/>
            <person name="Sood P."/>
        </authorList>
    </citation>
    <scope>NUCLEOTIDE SEQUENCE [LARGE SCALE GENOMIC DNA]</scope>
    <source>
        <strain evidence="12">WM001</strain>
    </source>
</reference>
<feature type="repeat" description="Solcar" evidence="9">
    <location>
        <begin position="70"/>
        <end position="153"/>
    </location>
</feature>
<organism evidence="12 13">
    <name type="scientific">Stentor coeruleus</name>
    <dbReference type="NCBI Taxonomy" id="5963"/>
    <lineage>
        <taxon>Eukaryota</taxon>
        <taxon>Sar</taxon>
        <taxon>Alveolata</taxon>
        <taxon>Ciliophora</taxon>
        <taxon>Postciliodesmatophora</taxon>
        <taxon>Heterotrichea</taxon>
        <taxon>Heterotrichida</taxon>
        <taxon>Stentoridae</taxon>
        <taxon>Stentor</taxon>
    </lineage>
</organism>
<comment type="caution">
    <text evidence="12">The sequence shown here is derived from an EMBL/GenBank/DDBJ whole genome shotgun (WGS) entry which is preliminary data.</text>
</comment>
<dbReference type="Gene3D" id="1.50.40.10">
    <property type="entry name" value="Mitochondrial carrier domain"/>
    <property type="match status" value="1"/>
</dbReference>
<dbReference type="AlphaFoldDB" id="A0A1R2BP66"/>
<dbReference type="Proteomes" id="UP000187209">
    <property type="component" value="Unassembled WGS sequence"/>
</dbReference>
<evidence type="ECO:0000256" key="9">
    <source>
        <dbReference type="PROSITE-ProRule" id="PRU00282"/>
    </source>
</evidence>
<evidence type="ECO:0000256" key="5">
    <source>
        <dbReference type="ARBA" id="ARBA00022737"/>
    </source>
</evidence>
<dbReference type="SUPFAM" id="SSF103506">
    <property type="entry name" value="Mitochondrial carrier"/>
    <property type="match status" value="1"/>
</dbReference>
<evidence type="ECO:0000313" key="13">
    <source>
        <dbReference type="Proteomes" id="UP000187209"/>
    </source>
</evidence>
<dbReference type="PROSITE" id="PS50920">
    <property type="entry name" value="SOLCAR"/>
    <property type="match status" value="2"/>
</dbReference>
<dbReference type="EMBL" id="MPUH01000514">
    <property type="protein sequence ID" value="OMJ78592.1"/>
    <property type="molecule type" value="Genomic_DNA"/>
</dbReference>
<dbReference type="InterPro" id="IPR018108">
    <property type="entry name" value="MCP_transmembrane"/>
</dbReference>
<evidence type="ECO:0000256" key="4">
    <source>
        <dbReference type="ARBA" id="ARBA00022692"/>
    </source>
</evidence>
<evidence type="ECO:0000256" key="7">
    <source>
        <dbReference type="ARBA" id="ARBA00023128"/>
    </source>
</evidence>
<keyword evidence="3 10" id="KW-0813">Transport</keyword>
<name>A0A1R2BP66_9CILI</name>
<keyword evidence="4 9" id="KW-0812">Transmembrane</keyword>
<sequence>MLQSDTFAPAGLLANLVSLPLDYTKTHIQVHNTLPKPSIFLRYIGLEVVLFKYLIFYNLRQCFQKLIPEDNKSLLLFSSSLSYFLLTPFDHILVKLQTKNLQTNKLSNIMNTSIFIVKKYGISGFFLGGLPNTLKCCAFGAASMNFDTTLYPYHVILWKYFLIMATMIPAVVFSHPFDVVKTHMQKNVLNVDGNQKDFEMNKIGREAGREYTRFSECCVDLYKKYGMKVFYRGIYHAYARAIFIVAAPVTAFEIYHPY</sequence>
<dbReference type="GO" id="GO:0031966">
    <property type="term" value="C:mitochondrial membrane"/>
    <property type="evidence" value="ECO:0007669"/>
    <property type="project" value="UniProtKB-SubCell"/>
</dbReference>
<dbReference type="InterPro" id="IPR050567">
    <property type="entry name" value="Mitochondrial_Carrier"/>
</dbReference>
<evidence type="ECO:0000256" key="10">
    <source>
        <dbReference type="RuleBase" id="RU000488"/>
    </source>
</evidence>
<keyword evidence="6 11" id="KW-1133">Transmembrane helix</keyword>
<evidence type="ECO:0008006" key="14">
    <source>
        <dbReference type="Google" id="ProtNLM"/>
    </source>
</evidence>
<evidence type="ECO:0000256" key="3">
    <source>
        <dbReference type="ARBA" id="ARBA00022448"/>
    </source>
</evidence>
<gene>
    <name evidence="12" type="ORF">SteCoe_21572</name>
</gene>
<evidence type="ECO:0000256" key="6">
    <source>
        <dbReference type="ARBA" id="ARBA00022989"/>
    </source>
</evidence>
<evidence type="ECO:0000256" key="11">
    <source>
        <dbReference type="SAM" id="Phobius"/>
    </source>
</evidence>
<feature type="transmembrane region" description="Helical" evidence="11">
    <location>
        <begin position="40"/>
        <end position="59"/>
    </location>
</feature>
<dbReference type="GO" id="GO:0022857">
    <property type="term" value="F:transmembrane transporter activity"/>
    <property type="evidence" value="ECO:0007669"/>
    <property type="project" value="TreeGrafter"/>
</dbReference>
<keyword evidence="8 9" id="KW-0472">Membrane</keyword>
<proteinExistence type="inferred from homology"/>
<comment type="subcellular location">
    <subcellularLocation>
        <location evidence="1">Mitochondrion membrane</location>
        <topology evidence="1">Multi-pass membrane protein</topology>
    </subcellularLocation>
</comment>
<evidence type="ECO:0000256" key="1">
    <source>
        <dbReference type="ARBA" id="ARBA00004225"/>
    </source>
</evidence>
<feature type="repeat" description="Solcar" evidence="9">
    <location>
        <begin position="154"/>
        <end position="258"/>
    </location>
</feature>